<evidence type="ECO:0000256" key="4">
    <source>
        <dbReference type="ARBA" id="ARBA00022679"/>
    </source>
</evidence>
<dbReference type="PROSITE" id="PS50112">
    <property type="entry name" value="PAS"/>
    <property type="match status" value="3"/>
</dbReference>
<feature type="domain" description="Response regulatory" evidence="9">
    <location>
        <begin position="4"/>
        <end position="116"/>
    </location>
</feature>
<dbReference type="InterPro" id="IPR003594">
    <property type="entry name" value="HATPase_dom"/>
</dbReference>
<dbReference type="SMART" id="SM00086">
    <property type="entry name" value="PAC"/>
    <property type="match status" value="2"/>
</dbReference>
<gene>
    <name evidence="12" type="ORF">QQ020_15885</name>
</gene>
<evidence type="ECO:0000259" key="9">
    <source>
        <dbReference type="PROSITE" id="PS50110"/>
    </source>
</evidence>
<name>A0ABT8L720_9BACT</name>
<dbReference type="SMART" id="SM00091">
    <property type="entry name" value="PAS"/>
    <property type="match status" value="3"/>
</dbReference>
<evidence type="ECO:0000313" key="12">
    <source>
        <dbReference type="EMBL" id="MDN5213552.1"/>
    </source>
</evidence>
<dbReference type="RefSeq" id="WP_346758890.1">
    <property type="nucleotide sequence ID" value="NZ_JAUJEB010000003.1"/>
</dbReference>
<evidence type="ECO:0000259" key="8">
    <source>
        <dbReference type="PROSITE" id="PS50109"/>
    </source>
</evidence>
<dbReference type="PANTHER" id="PTHR43304">
    <property type="entry name" value="PHYTOCHROME-LIKE PROTEIN CPH1"/>
    <property type="match status" value="1"/>
</dbReference>
<dbReference type="CDD" id="cd00075">
    <property type="entry name" value="HATPase"/>
    <property type="match status" value="1"/>
</dbReference>
<dbReference type="PROSITE" id="PS50109">
    <property type="entry name" value="HIS_KIN"/>
    <property type="match status" value="1"/>
</dbReference>
<keyword evidence="5" id="KW-0418">Kinase</keyword>
<dbReference type="Pfam" id="PF02518">
    <property type="entry name" value="HATPase_c"/>
    <property type="match status" value="1"/>
</dbReference>
<dbReference type="InterPro" id="IPR036097">
    <property type="entry name" value="HisK_dim/P_sf"/>
</dbReference>
<dbReference type="NCBIfam" id="TIGR00229">
    <property type="entry name" value="sensory_box"/>
    <property type="match status" value="3"/>
</dbReference>
<comment type="caution">
    <text evidence="12">The sequence shown here is derived from an EMBL/GenBank/DDBJ whole genome shotgun (WGS) entry which is preliminary data.</text>
</comment>
<keyword evidence="13" id="KW-1185">Reference proteome</keyword>
<dbReference type="EC" id="2.7.13.3" evidence="2"/>
<feature type="modified residue" description="4-aspartylphosphate" evidence="6">
    <location>
        <position position="55"/>
    </location>
</feature>
<dbReference type="InterPro" id="IPR000700">
    <property type="entry name" value="PAS-assoc_C"/>
</dbReference>
<dbReference type="EMBL" id="JAUJEB010000003">
    <property type="protein sequence ID" value="MDN5213552.1"/>
    <property type="molecule type" value="Genomic_DNA"/>
</dbReference>
<evidence type="ECO:0000256" key="5">
    <source>
        <dbReference type="ARBA" id="ARBA00022777"/>
    </source>
</evidence>
<dbReference type="InterPro" id="IPR005467">
    <property type="entry name" value="His_kinase_dom"/>
</dbReference>
<dbReference type="Pfam" id="PF00072">
    <property type="entry name" value="Response_reg"/>
    <property type="match status" value="1"/>
</dbReference>
<proteinExistence type="predicted"/>
<dbReference type="Gene3D" id="3.30.565.10">
    <property type="entry name" value="Histidine kinase-like ATPase, C-terminal domain"/>
    <property type="match status" value="1"/>
</dbReference>
<dbReference type="PANTHER" id="PTHR43304:SF1">
    <property type="entry name" value="PAC DOMAIN-CONTAINING PROTEIN"/>
    <property type="match status" value="1"/>
</dbReference>
<dbReference type="SMART" id="SM00448">
    <property type="entry name" value="REC"/>
    <property type="match status" value="1"/>
</dbReference>
<evidence type="ECO:0000256" key="2">
    <source>
        <dbReference type="ARBA" id="ARBA00012438"/>
    </source>
</evidence>
<dbReference type="InterPro" id="IPR036890">
    <property type="entry name" value="HATPase_C_sf"/>
</dbReference>
<feature type="coiled-coil region" evidence="7">
    <location>
        <begin position="496"/>
        <end position="547"/>
    </location>
</feature>
<dbReference type="InterPro" id="IPR003661">
    <property type="entry name" value="HisK_dim/P_dom"/>
</dbReference>
<dbReference type="InterPro" id="IPR000014">
    <property type="entry name" value="PAS"/>
</dbReference>
<feature type="domain" description="PAC" evidence="11">
    <location>
        <begin position="454"/>
        <end position="508"/>
    </location>
</feature>
<dbReference type="SUPFAM" id="SSF47384">
    <property type="entry name" value="Homodimeric domain of signal transducing histidine kinase"/>
    <property type="match status" value="1"/>
</dbReference>
<dbReference type="InterPro" id="IPR001789">
    <property type="entry name" value="Sig_transdc_resp-reg_receiver"/>
</dbReference>
<organism evidence="12 13">
    <name type="scientific">Agaribacillus aureus</name>
    <dbReference type="NCBI Taxonomy" id="3051825"/>
    <lineage>
        <taxon>Bacteria</taxon>
        <taxon>Pseudomonadati</taxon>
        <taxon>Bacteroidota</taxon>
        <taxon>Cytophagia</taxon>
        <taxon>Cytophagales</taxon>
        <taxon>Splendidivirgaceae</taxon>
        <taxon>Agaribacillus</taxon>
    </lineage>
</organism>
<dbReference type="SUPFAM" id="SSF55785">
    <property type="entry name" value="PYP-like sensor domain (PAS domain)"/>
    <property type="match status" value="3"/>
</dbReference>
<evidence type="ECO:0000256" key="1">
    <source>
        <dbReference type="ARBA" id="ARBA00000085"/>
    </source>
</evidence>
<dbReference type="Gene3D" id="3.30.450.20">
    <property type="entry name" value="PAS domain"/>
    <property type="match status" value="3"/>
</dbReference>
<feature type="domain" description="PAC" evidence="11">
    <location>
        <begin position="330"/>
        <end position="384"/>
    </location>
</feature>
<dbReference type="InterPro" id="IPR011006">
    <property type="entry name" value="CheY-like_superfamily"/>
</dbReference>
<dbReference type="InterPro" id="IPR035965">
    <property type="entry name" value="PAS-like_dom_sf"/>
</dbReference>
<feature type="domain" description="PAS" evidence="10">
    <location>
        <begin position="256"/>
        <end position="330"/>
    </location>
</feature>
<evidence type="ECO:0000259" key="10">
    <source>
        <dbReference type="PROSITE" id="PS50112"/>
    </source>
</evidence>
<keyword evidence="4" id="KW-0808">Transferase</keyword>
<dbReference type="InterPro" id="IPR001610">
    <property type="entry name" value="PAC"/>
</dbReference>
<dbReference type="CDD" id="cd00156">
    <property type="entry name" value="REC"/>
    <property type="match status" value="1"/>
</dbReference>
<accession>A0ABT8L720</accession>
<feature type="domain" description="PAS" evidence="10">
    <location>
        <begin position="381"/>
        <end position="424"/>
    </location>
</feature>
<comment type="catalytic activity">
    <reaction evidence="1">
        <text>ATP + protein L-histidine = ADP + protein N-phospho-L-histidine.</text>
        <dbReference type="EC" id="2.7.13.3"/>
    </reaction>
</comment>
<evidence type="ECO:0000313" key="13">
    <source>
        <dbReference type="Proteomes" id="UP001172083"/>
    </source>
</evidence>
<dbReference type="PRINTS" id="PR00344">
    <property type="entry name" value="BCTRLSENSOR"/>
</dbReference>
<keyword evidence="3 6" id="KW-0597">Phosphoprotein</keyword>
<dbReference type="Proteomes" id="UP001172083">
    <property type="component" value="Unassembled WGS sequence"/>
</dbReference>
<dbReference type="InterPro" id="IPR004358">
    <property type="entry name" value="Sig_transdc_His_kin-like_C"/>
</dbReference>
<dbReference type="SMART" id="SM00387">
    <property type="entry name" value="HATPase_c"/>
    <property type="match status" value="1"/>
</dbReference>
<dbReference type="CDD" id="cd00082">
    <property type="entry name" value="HisKA"/>
    <property type="match status" value="1"/>
</dbReference>
<dbReference type="SMART" id="SM00388">
    <property type="entry name" value="HisKA"/>
    <property type="match status" value="1"/>
</dbReference>
<feature type="domain" description="PAS" evidence="10">
    <location>
        <begin position="131"/>
        <end position="201"/>
    </location>
</feature>
<reference evidence="12" key="1">
    <citation type="submission" date="2023-06" db="EMBL/GenBank/DDBJ databases">
        <title>Genomic of Agaribacillus aureum.</title>
        <authorList>
            <person name="Wang G."/>
        </authorList>
    </citation>
    <scope>NUCLEOTIDE SEQUENCE</scope>
    <source>
        <strain evidence="12">BMA12</strain>
    </source>
</reference>
<keyword evidence="7" id="KW-0175">Coiled coil</keyword>
<evidence type="ECO:0000256" key="6">
    <source>
        <dbReference type="PROSITE-ProRule" id="PRU00169"/>
    </source>
</evidence>
<dbReference type="Gene3D" id="1.10.287.130">
    <property type="match status" value="1"/>
</dbReference>
<dbReference type="PROSITE" id="PS50110">
    <property type="entry name" value="RESPONSE_REGULATORY"/>
    <property type="match status" value="1"/>
</dbReference>
<dbReference type="InterPro" id="IPR052162">
    <property type="entry name" value="Sensor_kinase/Photoreceptor"/>
</dbReference>
<evidence type="ECO:0000256" key="3">
    <source>
        <dbReference type="ARBA" id="ARBA00022553"/>
    </source>
</evidence>
<evidence type="ECO:0000259" key="11">
    <source>
        <dbReference type="PROSITE" id="PS50113"/>
    </source>
</evidence>
<feature type="domain" description="Histidine kinase" evidence="8">
    <location>
        <begin position="572"/>
        <end position="785"/>
    </location>
</feature>
<dbReference type="PROSITE" id="PS50113">
    <property type="entry name" value="PAC"/>
    <property type="match status" value="2"/>
</dbReference>
<dbReference type="Pfam" id="PF13426">
    <property type="entry name" value="PAS_9"/>
    <property type="match status" value="3"/>
</dbReference>
<protein>
    <recommendedName>
        <fullName evidence="2">histidine kinase</fullName>
        <ecNumber evidence="2">2.7.13.3</ecNumber>
    </recommendedName>
</protein>
<dbReference type="Pfam" id="PF00512">
    <property type="entry name" value="HisKA"/>
    <property type="match status" value="1"/>
</dbReference>
<dbReference type="Gene3D" id="3.40.50.2300">
    <property type="match status" value="1"/>
</dbReference>
<sequence length="791" mass="91649">MIHQLLIIENNDTTFKHLRKSLEEDDKSFCLTAAHSIHDAKERMEQNSFDVIIADHHPDDYDGFDILKIAGSVPVIFVTGHEDVAVAVKAMKLGAYDFILKDKKNNFLTMLPIVVKKALQSKLDQQLLKTTEFRYKSLFENTNDLIQCVDEEGVFLYVNPAWLSTLSYDSRDVASLRFTDVVHPDYTKYIKTNLSQLKKGKDFIHVELNLIGKHGEEVFVEGNIHNDYTVDNKKSQQAIFRNVTEKKLSQQKLEKSENMYRLLVEESSEIFYETDFHGNFTFINDVTADMIGFTQKELLGKPFHTLVKEEYAPDVITFYQDQFKKGLQSTYLEFPVKTKNGESIWVGQNVRLLYKEDDTKMIKGFSAVARNITERKKYQMELERLSLVVSKTDNYVMITDKQDVLEWVNQAFLDMTGYDLDEVIYKKPESFLRGPNTDKEKARKLTETVMVYGKPYVGELLNYTKTGEEMWLSMTVTPIYDESGGISNYVTIGNDISEKKRAEKKISEQNRKLEEKNKQIRQTKTQLQETNKKLKSINNHLEELVSQRTKSLRTTNEKLVDANKELDLYVYRASHDLRGPLASLLGLAKIAQLESKEPVALEYFSRIEDSTLNLENILRKLLSVSKIRKHTVSYGYWPVEDLVIQINKSYRNFIEASNVSITFNYEEDAKIFSDHYLILNIFQNLIENAIYFRNTYPEFKSRVRVSFEQNEKQQIIRVWDNGIGINEIYHEKIFDMFFRVSEKSRGNGLGLFIVNLALEKLNGTVTVESEPNTFTSFKVTLPAEGIDAGYY</sequence>
<dbReference type="CDD" id="cd00130">
    <property type="entry name" value="PAS"/>
    <property type="match status" value="3"/>
</dbReference>
<evidence type="ECO:0000256" key="7">
    <source>
        <dbReference type="SAM" id="Coils"/>
    </source>
</evidence>
<dbReference type="SUPFAM" id="SSF52172">
    <property type="entry name" value="CheY-like"/>
    <property type="match status" value="1"/>
</dbReference>
<dbReference type="SUPFAM" id="SSF55874">
    <property type="entry name" value="ATPase domain of HSP90 chaperone/DNA topoisomerase II/histidine kinase"/>
    <property type="match status" value="1"/>
</dbReference>